<protein>
    <recommendedName>
        <fullName evidence="5">serine-type D-Ala-D-Ala carboxypeptidase</fullName>
        <ecNumber evidence="5">3.4.16.4</ecNumber>
    </recommendedName>
</protein>
<sequence>MEVEKEKKKIKNKLPFRLNLLFFFVFVCFSLLIVRLGVVQIVKGEDFVNELNRTENLVIKESVPRGKIFDRDGRLIVDNVGQNAISYIKDQNTRQEEIKDVAEELAKYIEMGTDKLTDRDLKDFWILTHEEEAKALLTEEELENEKLTDKDLYKLQLKRITPEKHLAEMTPQDKKVAAIFREMAKGYALTPQIVKNENVTSKEAALVSEHLQDMPGVDVFTDWKREYPNGDTFRSILGNISSSEEGLPQDRLEYFTSRGYSLNDRVGKSQIEYQYEDVLAGEKTKTEYKVDKSGKVKEAEEISPGKSGKDLILTIDLELQEKVEEVIERELKAAKASGGGRFLDSAFVVMTNPGTGEVLAISGKKLKYENGGYKVDDYALGTFTSSYEVGSAVKGATVLAGYEMGVLQLGTRFKDEPLNLYQTPVKKSYSLALGSPNDIEALKKSSNVYMFKTAIRALGKEYTPGMKLPYDPGAFEEFRYYFNQFGLGVKTGIDLPNESSGLPGTDYRPGLLLDLSIGQYDTYTALQLAQYISTIANDGNRMKLQLVREIREPSPAKELGPVYKGFEPVTLNRIDMSEREIQQVQAGFKKVFQEKGGTAENYFSGSPYREYDLAGKTGTAQSFYYSMEEKKLYKDTPTYNLTLAGYSPSRDPEVAFSIVVPYVSSDKNTINKKIGQGIMKAYYDLKKGKIAEDSE</sequence>
<comment type="pathway">
    <text evidence="3">Cell wall biogenesis; peptidoglycan biosynthesis.</text>
</comment>
<feature type="transmembrane region" description="Helical" evidence="14">
    <location>
        <begin position="20"/>
        <end position="42"/>
    </location>
</feature>
<accession>A0A5D4RQ19</accession>
<dbReference type="InterPro" id="IPR050515">
    <property type="entry name" value="Beta-lactam/transpept"/>
</dbReference>
<dbReference type="PANTHER" id="PTHR30627">
    <property type="entry name" value="PEPTIDOGLYCAN D,D-TRANSPEPTIDASE"/>
    <property type="match status" value="1"/>
</dbReference>
<evidence type="ECO:0000256" key="3">
    <source>
        <dbReference type="ARBA" id="ARBA00004752"/>
    </source>
</evidence>
<name>A0A5D4RQ19_9BACI</name>
<dbReference type="PANTHER" id="PTHR30627:SF2">
    <property type="entry name" value="PEPTIDOGLYCAN D,D-TRANSPEPTIDASE MRDA"/>
    <property type="match status" value="1"/>
</dbReference>
<dbReference type="Gene3D" id="3.40.710.10">
    <property type="entry name" value="DD-peptidase/beta-lactamase superfamily"/>
    <property type="match status" value="1"/>
</dbReference>
<dbReference type="InterPro" id="IPR036138">
    <property type="entry name" value="PBP_dimer_sf"/>
</dbReference>
<evidence type="ECO:0000256" key="5">
    <source>
        <dbReference type="ARBA" id="ARBA00012448"/>
    </source>
</evidence>
<dbReference type="GO" id="GO:0009252">
    <property type="term" value="P:peptidoglycan biosynthetic process"/>
    <property type="evidence" value="ECO:0007669"/>
    <property type="project" value="UniProtKB-UniPathway"/>
</dbReference>
<dbReference type="GO" id="GO:0005886">
    <property type="term" value="C:plasma membrane"/>
    <property type="evidence" value="ECO:0007669"/>
    <property type="project" value="UniProtKB-SubCell"/>
</dbReference>
<proteinExistence type="inferred from homology"/>
<dbReference type="SUPFAM" id="SSF56601">
    <property type="entry name" value="beta-lactamase/transpeptidase-like"/>
    <property type="match status" value="1"/>
</dbReference>
<dbReference type="SUPFAM" id="SSF56519">
    <property type="entry name" value="Penicillin binding protein dimerisation domain"/>
    <property type="match status" value="1"/>
</dbReference>
<evidence type="ECO:0000313" key="17">
    <source>
        <dbReference type="EMBL" id="TYS51896.1"/>
    </source>
</evidence>
<comment type="catalytic activity">
    <reaction evidence="13">
        <text>Preferential cleavage: (Ac)2-L-Lys-D-Ala-|-D-Ala. Also transpeptidation of peptidyl-alanyl moieties that are N-acyl substituents of D-alanine.</text>
        <dbReference type="EC" id="3.4.16.4"/>
    </reaction>
</comment>
<evidence type="ECO:0000256" key="1">
    <source>
        <dbReference type="ARBA" id="ARBA00004167"/>
    </source>
</evidence>
<dbReference type="InterPro" id="IPR005311">
    <property type="entry name" value="PBP_dimer"/>
</dbReference>
<dbReference type="UniPathway" id="UPA00219"/>
<evidence type="ECO:0000256" key="6">
    <source>
        <dbReference type="ARBA" id="ARBA00022475"/>
    </source>
</evidence>
<evidence type="ECO:0000256" key="8">
    <source>
        <dbReference type="ARBA" id="ARBA00022960"/>
    </source>
</evidence>
<dbReference type="Proteomes" id="UP000322139">
    <property type="component" value="Unassembled WGS sequence"/>
</dbReference>
<keyword evidence="6" id="KW-1003">Cell membrane</keyword>
<keyword evidence="11 14" id="KW-0472">Membrane</keyword>
<dbReference type="AlphaFoldDB" id="A0A5D4RQ19"/>
<dbReference type="EC" id="3.4.16.4" evidence="5"/>
<feature type="domain" description="Penicillin-binding protein transpeptidase" evidence="15">
    <location>
        <begin position="347"/>
        <end position="679"/>
    </location>
</feature>
<evidence type="ECO:0000256" key="9">
    <source>
        <dbReference type="ARBA" id="ARBA00022984"/>
    </source>
</evidence>
<comment type="caution">
    <text evidence="17">The sequence shown here is derived from an EMBL/GenBank/DDBJ whole genome shotgun (WGS) entry which is preliminary data.</text>
</comment>
<dbReference type="InterPro" id="IPR012338">
    <property type="entry name" value="Beta-lactam/transpept-like"/>
</dbReference>
<dbReference type="GO" id="GO:0008658">
    <property type="term" value="F:penicillin binding"/>
    <property type="evidence" value="ECO:0007669"/>
    <property type="project" value="InterPro"/>
</dbReference>
<evidence type="ECO:0000256" key="11">
    <source>
        <dbReference type="ARBA" id="ARBA00023136"/>
    </source>
</evidence>
<evidence type="ECO:0000256" key="2">
    <source>
        <dbReference type="ARBA" id="ARBA00004236"/>
    </source>
</evidence>
<feature type="domain" description="Penicillin-binding protein dimerisation" evidence="16">
    <location>
        <begin position="62"/>
        <end position="298"/>
    </location>
</feature>
<dbReference type="Gene3D" id="3.90.1310.10">
    <property type="entry name" value="Penicillin-binding protein 2a (Domain 2)"/>
    <property type="match status" value="1"/>
</dbReference>
<evidence type="ECO:0000259" key="16">
    <source>
        <dbReference type="Pfam" id="PF03717"/>
    </source>
</evidence>
<dbReference type="Pfam" id="PF00905">
    <property type="entry name" value="Transpeptidase"/>
    <property type="match status" value="1"/>
</dbReference>
<gene>
    <name evidence="17" type="ORF">FZD51_00120</name>
</gene>
<comment type="subcellular location">
    <subcellularLocation>
        <location evidence="2">Cell membrane</location>
    </subcellularLocation>
    <subcellularLocation>
        <location evidence="1">Membrane</location>
        <topology evidence="1">Single-pass membrane protein</topology>
    </subcellularLocation>
</comment>
<evidence type="ECO:0000256" key="12">
    <source>
        <dbReference type="ARBA" id="ARBA00023316"/>
    </source>
</evidence>
<dbReference type="GO" id="GO:0071972">
    <property type="term" value="F:peptidoglycan L,D-transpeptidase activity"/>
    <property type="evidence" value="ECO:0007669"/>
    <property type="project" value="TreeGrafter"/>
</dbReference>
<dbReference type="RefSeq" id="WP_148972888.1">
    <property type="nucleotide sequence ID" value="NZ_JBNIKT010000010.1"/>
</dbReference>
<dbReference type="InterPro" id="IPR001460">
    <property type="entry name" value="PCN-bd_Tpept"/>
</dbReference>
<evidence type="ECO:0000256" key="4">
    <source>
        <dbReference type="ARBA" id="ARBA00007171"/>
    </source>
</evidence>
<evidence type="ECO:0000256" key="10">
    <source>
        <dbReference type="ARBA" id="ARBA00022989"/>
    </source>
</evidence>
<reference evidence="17 18" key="1">
    <citation type="submission" date="2019-08" db="EMBL/GenBank/DDBJ databases">
        <title>Bacillus genomes from the desert of Cuatro Cienegas, Coahuila.</title>
        <authorList>
            <person name="Olmedo-Alvarez G."/>
        </authorList>
    </citation>
    <scope>NUCLEOTIDE SEQUENCE [LARGE SCALE GENOMIC DNA]</scope>
    <source>
        <strain evidence="17 18">CH446_14T</strain>
    </source>
</reference>
<evidence type="ECO:0000313" key="18">
    <source>
        <dbReference type="Proteomes" id="UP000322139"/>
    </source>
</evidence>
<keyword evidence="7 14" id="KW-0812">Transmembrane</keyword>
<evidence type="ECO:0000256" key="14">
    <source>
        <dbReference type="SAM" id="Phobius"/>
    </source>
</evidence>
<dbReference type="GO" id="GO:0009002">
    <property type="term" value="F:serine-type D-Ala-D-Ala carboxypeptidase activity"/>
    <property type="evidence" value="ECO:0007669"/>
    <property type="project" value="UniProtKB-EC"/>
</dbReference>
<keyword evidence="8" id="KW-0133">Cell shape</keyword>
<dbReference type="EMBL" id="VTER01000001">
    <property type="protein sequence ID" value="TYS51896.1"/>
    <property type="molecule type" value="Genomic_DNA"/>
</dbReference>
<organism evidence="17 18">
    <name type="scientific">Bacillus infantis</name>
    <dbReference type="NCBI Taxonomy" id="324767"/>
    <lineage>
        <taxon>Bacteria</taxon>
        <taxon>Bacillati</taxon>
        <taxon>Bacillota</taxon>
        <taxon>Bacilli</taxon>
        <taxon>Bacillales</taxon>
        <taxon>Bacillaceae</taxon>
        <taxon>Bacillus</taxon>
    </lineage>
</organism>
<dbReference type="GO" id="GO:0008360">
    <property type="term" value="P:regulation of cell shape"/>
    <property type="evidence" value="ECO:0007669"/>
    <property type="project" value="UniProtKB-KW"/>
</dbReference>
<comment type="similarity">
    <text evidence="4">Belongs to the transpeptidase family.</text>
</comment>
<keyword evidence="9" id="KW-0573">Peptidoglycan synthesis</keyword>
<evidence type="ECO:0000256" key="13">
    <source>
        <dbReference type="ARBA" id="ARBA00034000"/>
    </source>
</evidence>
<evidence type="ECO:0000259" key="15">
    <source>
        <dbReference type="Pfam" id="PF00905"/>
    </source>
</evidence>
<keyword evidence="12" id="KW-0961">Cell wall biogenesis/degradation</keyword>
<dbReference type="GO" id="GO:0071555">
    <property type="term" value="P:cell wall organization"/>
    <property type="evidence" value="ECO:0007669"/>
    <property type="project" value="UniProtKB-KW"/>
</dbReference>
<dbReference type="Pfam" id="PF03717">
    <property type="entry name" value="PBP_dimer"/>
    <property type="match status" value="1"/>
</dbReference>
<dbReference type="Gene3D" id="1.10.10.1230">
    <property type="entry name" value="Penicillin-binding protein, N-terminal non-catalytic domain, head sub-domain"/>
    <property type="match status" value="1"/>
</dbReference>
<evidence type="ECO:0000256" key="7">
    <source>
        <dbReference type="ARBA" id="ARBA00022692"/>
    </source>
</evidence>
<keyword evidence="10 14" id="KW-1133">Transmembrane helix</keyword>